<dbReference type="InterPro" id="IPR019442">
    <property type="entry name" value="THADA/TRM732_DUF2428"/>
</dbReference>
<dbReference type="InterPro" id="IPR056843">
    <property type="entry name" value="THADA-like_TPR"/>
</dbReference>
<comment type="caution">
    <text evidence="6">The sequence shown here is derived from an EMBL/GenBank/DDBJ whole genome shotgun (WGS) entry which is preliminary data.</text>
</comment>
<dbReference type="Pfam" id="PF25151">
    <property type="entry name" value="TPR_Trm732_C"/>
    <property type="match status" value="1"/>
</dbReference>
<keyword evidence="2" id="KW-0819">tRNA processing</keyword>
<dbReference type="InterPro" id="IPR016024">
    <property type="entry name" value="ARM-type_fold"/>
</dbReference>
<dbReference type="SUPFAM" id="SSF48371">
    <property type="entry name" value="ARM repeat"/>
    <property type="match status" value="1"/>
</dbReference>
<dbReference type="PANTHER" id="PTHR14387">
    <property type="entry name" value="THADA/DEATH RECEPTOR INTERACTING PROTEIN"/>
    <property type="match status" value="1"/>
</dbReference>
<dbReference type="InterPro" id="IPR011989">
    <property type="entry name" value="ARM-like"/>
</dbReference>
<dbReference type="PANTHER" id="PTHR14387:SF0">
    <property type="entry name" value="DUF2428 DOMAIN-CONTAINING PROTEIN"/>
    <property type="match status" value="1"/>
</dbReference>
<proteinExistence type="inferred from homology"/>
<feature type="domain" description="tRNA (32-2'-O)-methyltransferase regulator THADA-like C-terminal TPR repeats region" evidence="5">
    <location>
        <begin position="919"/>
        <end position="1074"/>
    </location>
</feature>
<dbReference type="Pfam" id="PF25150">
    <property type="entry name" value="TPR_Trm732"/>
    <property type="match status" value="1"/>
</dbReference>
<dbReference type="Proteomes" id="UP000766486">
    <property type="component" value="Unassembled WGS sequence"/>
</dbReference>
<name>A0ABY6UB06_BIOOC</name>
<comment type="similarity">
    <text evidence="1">Belongs to the THADA family.</text>
</comment>
<gene>
    <name evidence="6" type="ORF">CLO192961_LOCUS230516</name>
</gene>
<evidence type="ECO:0000259" key="5">
    <source>
        <dbReference type="Pfam" id="PF25151"/>
    </source>
</evidence>
<accession>A0ABY6UB06</accession>
<dbReference type="InterPro" id="IPR051954">
    <property type="entry name" value="tRNA_methyltransferase_THADA"/>
</dbReference>
<reference evidence="6 7" key="1">
    <citation type="submission" date="2019-06" db="EMBL/GenBank/DDBJ databases">
        <authorList>
            <person name="Broberg M."/>
        </authorList>
    </citation>
    <scope>NUCLEOTIDE SEQUENCE [LARGE SCALE GENOMIC DNA]</scope>
</reference>
<evidence type="ECO:0000259" key="3">
    <source>
        <dbReference type="Pfam" id="PF10350"/>
    </source>
</evidence>
<protein>
    <recommendedName>
        <fullName evidence="8">DUF2428 domain-containing protein</fullName>
    </recommendedName>
</protein>
<dbReference type="EMBL" id="CABFNS010000784">
    <property type="protein sequence ID" value="VUC28308.1"/>
    <property type="molecule type" value="Genomic_DNA"/>
</dbReference>
<organism evidence="6 7">
    <name type="scientific">Bionectria ochroleuca</name>
    <name type="common">Gliocladium roseum</name>
    <dbReference type="NCBI Taxonomy" id="29856"/>
    <lineage>
        <taxon>Eukaryota</taxon>
        <taxon>Fungi</taxon>
        <taxon>Dikarya</taxon>
        <taxon>Ascomycota</taxon>
        <taxon>Pezizomycotina</taxon>
        <taxon>Sordariomycetes</taxon>
        <taxon>Hypocreomycetidae</taxon>
        <taxon>Hypocreales</taxon>
        <taxon>Bionectriaceae</taxon>
        <taxon>Clonostachys</taxon>
    </lineage>
</organism>
<dbReference type="Pfam" id="PF10350">
    <property type="entry name" value="DUF2428"/>
    <property type="match status" value="1"/>
</dbReference>
<evidence type="ECO:0008006" key="8">
    <source>
        <dbReference type="Google" id="ProtNLM"/>
    </source>
</evidence>
<dbReference type="InterPro" id="IPR056842">
    <property type="entry name" value="THADA-like_TPR_C"/>
</dbReference>
<evidence type="ECO:0000259" key="4">
    <source>
        <dbReference type="Pfam" id="PF25150"/>
    </source>
</evidence>
<evidence type="ECO:0000313" key="7">
    <source>
        <dbReference type="Proteomes" id="UP000766486"/>
    </source>
</evidence>
<sequence length="1563" mass="174523">MSSHSEKLANELASHQELLAWIENQPNESQIQNANVSFGKLLHEAGQPKSVSGNACVRLCGFVEHFSKSKSDQLQRWAFSEDVAQQLFTFYMEWNESDHHRSMKLVLDLLTRLQKKNPDVSAAKNIEKSLLDYLISIIVGLKSKPVAKSAIKTLDYFVSKNIYSLNDIRLSYVRSLPEKESFGEIEVWHNFFGELFSWMKNHFVCPTAGRLTVCLYRRLRNAKNQPQSIISPQIWHQWILEYIEEDPSLLESVKNYIFLPLFNAERAEALEFLRMMASSDIIASNRDIDVNIPALLQLAALETGKRVGLVEEPSLNTSNQENDGKSSILMNQGILNSVLAHPSHEVRSLAFSLLITSPSTTRPYSLTALNLLRQHLGTYFADSDAKFRVDVMARARDMFKRVRGAICVLKRSIPRVRAKALKRKAAERATVEGVQPAPDSQPILYRSNLIDLPEEQLVHCLKYHTEFLSWYIGYLCSELTPTASYQRHVGSLKAISSILRLESDPKKDWDTDSDQEIFYDLVDNRWARALFDLVMDPFDDVREFSSAAIRSILSDTRYRKFSLSGANRSESPVDELQYLSNRANSLSRRTARADHSDGAARACQLLYRFFGDETEQLAFISRIVDKLEAKIALAQSNLGQAVLEDPVHGDFSALRYIWQIVSTQAFSEQSLDAGQAVQDRLVSCCEQIWNAVRDILCDDSPEGHLPQELEEVDGINTKDILSYSFRAIHESSNLIRAMALTIRTGSKTKLISPSLESFRRMGDLSFIQLSTLRHRGAFSTVSSTFSTCCQQTQFLKQEGAGSDILDAWYQGTMSAIFAQASTTRRSAGIPSLMTGILSADAPSPSFEQVMKKLIEISGVEAFVRETDGSNLPQVHAFNCLKDIFKSSFLTSMGNKSEKYLPQCLELAANSLRSEVWAIRNCGLILLRSLIDCLFGSNESKAMIELGWDGKANRIPYHRYSTLPRVLVNLLESGHQMMSVNATSAAGAESVFPALDIVRRAGPPDELREELMLHISTYLGSPVWHVREMAARTLCSCLLHDKWLVVMQDLLQQATNDQTKNVQNRIHGVLVALKFVIERLAEVSPERLTPNLSNLIQLLHETKIDSHYTHCPDILAAYVEVINLIWVLLPSLESESSPKSLEVSIPTTSESALLKIQRIKHQVLAAKFNSSSLNVLSNLLLGNKLGVNTILTALETLPQLWNISSTSSEVLAQFSSLYVNICLENSSPDVQAIAVENLADILEHFLGQTKDTELLKSLPLEQLLESLLSHTLSPSLSNAILRVSGSVVALMKLFGRLSASKLQSWGVMMADAGLDDKTFDSRYAAAQSLHAFFLLVGAKCAGDDFIPALVSLYDTLNDDDDEVREVGSLAVRSILGQPLVPIEAANRLLQWLFGEFSNSNSFKAVVAARITGAAGISFSNREIPWRSADEQFDAALKVDDSLFVIEEQNLFIDEIRETTRWVYVYESLAWNSEDPTSKRLDEWLQRGLACLITILAKEDGPLGWASDPEMFSICSRIILASASLEQKGCASAALLEALKAAKNAVRHSNTQKGHISSLLVKPLE</sequence>
<evidence type="ECO:0000256" key="1">
    <source>
        <dbReference type="ARBA" id="ARBA00010409"/>
    </source>
</evidence>
<dbReference type="Gene3D" id="1.25.10.10">
    <property type="entry name" value="Leucine-rich Repeat Variant"/>
    <property type="match status" value="2"/>
</dbReference>
<evidence type="ECO:0000313" key="6">
    <source>
        <dbReference type="EMBL" id="VUC28308.1"/>
    </source>
</evidence>
<keyword evidence="7" id="KW-1185">Reference proteome</keyword>
<dbReference type="Pfam" id="PF26523">
    <property type="entry name" value="Trm732_C"/>
    <property type="match status" value="1"/>
</dbReference>
<evidence type="ECO:0000256" key="2">
    <source>
        <dbReference type="ARBA" id="ARBA00022694"/>
    </source>
</evidence>
<feature type="domain" description="tRNA (32-2'-O)-methyltransferase regulator THADA-like TPR repeats region" evidence="4">
    <location>
        <begin position="233"/>
        <end position="543"/>
    </location>
</feature>
<feature type="domain" description="DUF2428" evidence="3">
    <location>
        <begin position="677"/>
        <end position="917"/>
    </location>
</feature>